<evidence type="ECO:0000313" key="1">
    <source>
        <dbReference type="EMBL" id="UXH79194.1"/>
    </source>
</evidence>
<reference evidence="1" key="1">
    <citation type="submission" date="2022-10" db="EMBL/GenBank/DDBJ databases">
        <title>Characterization and whole genome sequencing of a new Roseateles species, isolated from fresh water.</title>
        <authorList>
            <person name="Guliayeva D.Y."/>
            <person name="Akhremchuk A.E."/>
            <person name="Sikolenko M.A."/>
            <person name="Valentovich L.N."/>
            <person name="Sidarenka A.V."/>
        </authorList>
    </citation>
    <scope>NUCLEOTIDE SEQUENCE</scope>
    <source>
        <strain evidence="1">BIM B-1768</strain>
    </source>
</reference>
<evidence type="ECO:0000313" key="2">
    <source>
        <dbReference type="Proteomes" id="UP001064933"/>
    </source>
</evidence>
<accession>A0ABY6B1Z0</accession>
<sequence>MTELPPGLDPWQFWRSLMQGGGVAPPSLVQPILPGWTFNINSHNSTAPQTEAAILAEHSYGRQIGRIADALHALIGQQYPDGAPKGPLLDFDAMWREIEQVKRQTAAEQLDAIASNLALLRRDDRKAYERTRRALEAALKQNA</sequence>
<organism evidence="1 2">
    <name type="scientific">Roseateles amylovorans</name>
    <dbReference type="NCBI Taxonomy" id="2978473"/>
    <lineage>
        <taxon>Bacteria</taxon>
        <taxon>Pseudomonadati</taxon>
        <taxon>Pseudomonadota</taxon>
        <taxon>Betaproteobacteria</taxon>
        <taxon>Burkholderiales</taxon>
        <taxon>Sphaerotilaceae</taxon>
        <taxon>Roseateles</taxon>
    </lineage>
</organism>
<gene>
    <name evidence="1" type="ORF">N4261_04445</name>
</gene>
<proteinExistence type="predicted"/>
<dbReference type="Proteomes" id="UP001064933">
    <property type="component" value="Chromosome"/>
</dbReference>
<keyword evidence="2" id="KW-1185">Reference proteome</keyword>
<dbReference type="EMBL" id="CP104562">
    <property type="protein sequence ID" value="UXH79194.1"/>
    <property type="molecule type" value="Genomic_DNA"/>
</dbReference>
<name>A0ABY6B1Z0_9BURK</name>
<protein>
    <submittedName>
        <fullName evidence="1">Uncharacterized protein</fullName>
    </submittedName>
</protein>
<dbReference type="RefSeq" id="WP_261759014.1">
    <property type="nucleotide sequence ID" value="NZ_CP104562.2"/>
</dbReference>